<dbReference type="Proteomes" id="UP000315658">
    <property type="component" value="Segment"/>
</dbReference>
<proteinExistence type="predicted"/>
<dbReference type="GeneID" id="65053046"/>
<organism evidence="1 2">
    <name type="scientific">Escherichia phage vB_EcoS_PHB17</name>
    <dbReference type="NCBI Taxonomy" id="2591407"/>
    <lineage>
        <taxon>Viruses</taxon>
        <taxon>Duplodnaviria</taxon>
        <taxon>Heunggongvirae</taxon>
        <taxon>Uroviricota</taxon>
        <taxon>Caudoviricetes</taxon>
        <taxon>Drexlerviridae</taxon>
        <taxon>Tempevirinae</taxon>
        <taxon>Baihuvirus</taxon>
        <taxon>Baihuvirus PHB17</taxon>
        <taxon>Changchunvirus PHB17</taxon>
    </lineage>
</organism>
<dbReference type="EMBL" id="MN090155">
    <property type="protein sequence ID" value="QDH94226.1"/>
    <property type="molecule type" value="Genomic_DNA"/>
</dbReference>
<evidence type="ECO:0000313" key="1">
    <source>
        <dbReference type="EMBL" id="QDH94226.1"/>
    </source>
</evidence>
<evidence type="ECO:0000313" key="2">
    <source>
        <dbReference type="Proteomes" id="UP000315658"/>
    </source>
</evidence>
<keyword evidence="2" id="KW-1185">Reference proteome</keyword>
<dbReference type="RefSeq" id="YP_010064592.1">
    <property type="nucleotide sequence ID" value="NC_054892.1"/>
</dbReference>
<accession>A0A514DKP6</accession>
<reference evidence="1 2" key="1">
    <citation type="submission" date="2019-06" db="EMBL/GenBank/DDBJ databases">
        <title>Complete genome sequence of the virus isoalte vB_EcoS_PHB17 infecting Shiga toxin-producing Escherichia.</title>
        <authorList>
            <person name="Chen Y."/>
            <person name="Qian P."/>
            <person name="Song J."/>
            <person name="Li X."/>
        </authorList>
    </citation>
    <scope>NUCLEOTIDE SEQUENCE [LARGE SCALE GENOMIC DNA]</scope>
</reference>
<protein>
    <submittedName>
        <fullName evidence="1">Uncharacterized protein</fullName>
    </submittedName>
</protein>
<name>A0A514DKP6_9CAUD</name>
<dbReference type="KEGG" id="vg:65053046"/>
<sequence length="42" mass="5013">MDNYEKPSQWCARKQNEALETGDQQAALNYFQMYQLWVSRGL</sequence>